<name>A0ABT6ZZG3_9ACTN</name>
<proteinExistence type="predicted"/>
<dbReference type="InterPro" id="IPR036188">
    <property type="entry name" value="FAD/NAD-bd_sf"/>
</dbReference>
<dbReference type="RefSeq" id="WP_274041989.1">
    <property type="nucleotide sequence ID" value="NZ_JANCPR020000021.1"/>
</dbReference>
<evidence type="ECO:0000313" key="2">
    <source>
        <dbReference type="Proteomes" id="UP001214441"/>
    </source>
</evidence>
<organism evidence="1 2">
    <name type="scientific">Streptomyces iconiensis</name>
    <dbReference type="NCBI Taxonomy" id="1384038"/>
    <lineage>
        <taxon>Bacteria</taxon>
        <taxon>Bacillati</taxon>
        <taxon>Actinomycetota</taxon>
        <taxon>Actinomycetes</taxon>
        <taxon>Kitasatosporales</taxon>
        <taxon>Streptomycetaceae</taxon>
        <taxon>Streptomyces</taxon>
    </lineage>
</organism>
<protein>
    <submittedName>
        <fullName evidence="1">NAD(P)-binding protein</fullName>
    </submittedName>
</protein>
<dbReference type="Pfam" id="PF13450">
    <property type="entry name" value="NAD_binding_8"/>
    <property type="match status" value="1"/>
</dbReference>
<dbReference type="EMBL" id="JANCPR020000021">
    <property type="protein sequence ID" value="MDJ1134467.1"/>
    <property type="molecule type" value="Genomic_DNA"/>
</dbReference>
<accession>A0ABT6ZZG3</accession>
<dbReference type="Gene3D" id="3.50.50.60">
    <property type="entry name" value="FAD/NAD(P)-binding domain"/>
    <property type="match status" value="1"/>
</dbReference>
<sequence>MRTVIVGAGPAGLGVAHALGAARTPARDCVLLEREAEPAGLCRSFTVGGATFDYGGHAFFTKHPEVDELLGRLAPHGLYRQPRNAWVHSHGTYVPYPFQSNLFGLPVDVVADCLLGATRQAAVPAGAPPAHLAEWVTASFGEGIARHFLTPYNSKLWAHPLDMVTPHWTGERIVQPDLDDIVRGALSRREYRKYPNAQVRYPARGGFSELYRPLGEALGDRIRHDELDRLDLARRTAHTRSGATLEFDTLVATLPLPDLVARTADASDEIRDLVGLLRYNSLHLVSLAVDPANATDKHRVYAADPEIPFHKLVLNNNSSPALSAAPAFGIQAEVSFSPYKPVAREGLVDRVVGALVAMGLLRTPGDVRAADVREIPYAYPVATADTARVVTALREFYGRHGVLLAGRFGEWAYINSDSALQRGLDIGKELAR</sequence>
<dbReference type="Proteomes" id="UP001214441">
    <property type="component" value="Unassembled WGS sequence"/>
</dbReference>
<evidence type="ECO:0000313" key="1">
    <source>
        <dbReference type="EMBL" id="MDJ1134467.1"/>
    </source>
</evidence>
<gene>
    <name evidence="1" type="ORF">NMN56_021350</name>
</gene>
<dbReference type="PANTHER" id="PTHR21197:SF0">
    <property type="entry name" value="UDP-GALACTOPYRANOSE MUTASE"/>
    <property type="match status" value="1"/>
</dbReference>
<dbReference type="SUPFAM" id="SSF51905">
    <property type="entry name" value="FAD/NAD(P)-binding domain"/>
    <property type="match status" value="1"/>
</dbReference>
<comment type="caution">
    <text evidence="1">The sequence shown here is derived from an EMBL/GenBank/DDBJ whole genome shotgun (WGS) entry which is preliminary data.</text>
</comment>
<dbReference type="PANTHER" id="PTHR21197">
    <property type="entry name" value="UDP-GALACTOPYRANOSE MUTASE"/>
    <property type="match status" value="1"/>
</dbReference>
<keyword evidence="2" id="KW-1185">Reference proteome</keyword>
<reference evidence="1 2" key="1">
    <citation type="submission" date="2023-05" db="EMBL/GenBank/DDBJ databases">
        <title>Streptantibioticus silvisoli sp. nov., acidotolerant actinomycetes 1 from pine litter.</title>
        <authorList>
            <person name="Swiecimska M."/>
            <person name="Golinska P."/>
            <person name="Sangal V."/>
            <person name="Wachnowicz B."/>
            <person name="Goodfellow M."/>
        </authorList>
    </citation>
    <scope>NUCLEOTIDE SEQUENCE [LARGE SCALE GENOMIC DNA]</scope>
    <source>
        <strain evidence="1 2">DSM 42109</strain>
    </source>
</reference>